<dbReference type="AlphaFoldDB" id="A0A9N7VLC4"/>
<accession>A0A9N7VLC4</accession>
<dbReference type="FunFam" id="2.60.40.10:FF:000171">
    <property type="entry name" value="protein-glutamine gamma-glutamyltransferase 6"/>
    <property type="match status" value="1"/>
</dbReference>
<dbReference type="SUPFAM" id="SSF49309">
    <property type="entry name" value="Transglutaminase, two C-terminal domains"/>
    <property type="match status" value="2"/>
</dbReference>
<dbReference type="InterPro" id="IPR013783">
    <property type="entry name" value="Ig-like_fold"/>
</dbReference>
<dbReference type="SUPFAM" id="SSF54001">
    <property type="entry name" value="Cysteine proteinases"/>
    <property type="match status" value="1"/>
</dbReference>
<dbReference type="FunFam" id="2.60.40.10:FF:000090">
    <property type="entry name" value="Protein-glutamine gamma-glutamyltransferase 2"/>
    <property type="match status" value="1"/>
</dbReference>
<comment type="similarity">
    <text evidence="1">Belongs to the transglutaminase superfamily. Transglutaminase family.</text>
</comment>
<dbReference type="InterPro" id="IPR008958">
    <property type="entry name" value="Transglutaminase_C"/>
</dbReference>
<gene>
    <name evidence="3" type="ORF">PLEPLA_LOCUS39116</name>
</gene>
<dbReference type="Proteomes" id="UP001153269">
    <property type="component" value="Unassembled WGS sequence"/>
</dbReference>
<dbReference type="InterPro" id="IPR036985">
    <property type="entry name" value="Transglutaminase-like_sf"/>
</dbReference>
<protein>
    <recommendedName>
        <fullName evidence="2">Transglutaminase C-terminal domain-containing protein</fullName>
    </recommendedName>
</protein>
<evidence type="ECO:0000259" key="2">
    <source>
        <dbReference type="Pfam" id="PF00927"/>
    </source>
</evidence>
<dbReference type="GO" id="GO:0072378">
    <property type="term" value="P:blood coagulation, fibrin clot formation"/>
    <property type="evidence" value="ECO:0007669"/>
    <property type="project" value="TreeGrafter"/>
</dbReference>
<dbReference type="EMBL" id="CADEAL010004088">
    <property type="protein sequence ID" value="CAB1451422.1"/>
    <property type="molecule type" value="Genomic_DNA"/>
</dbReference>
<dbReference type="Pfam" id="PF00927">
    <property type="entry name" value="Transglut_C"/>
    <property type="match status" value="1"/>
</dbReference>
<sequence length="274" mass="30677">MEPDKVNRTHVGRMVLTKALGDLPSRDITDQYKFPEGSAEERTVLEKAEEYGCKREKSEPPEADVDLVLPTMEISVGDDFELSLEFVNRSDQRRTVDAYISGNVVYYTGVTSSEFLFRTPSVTIEPNSTVKELVDVKSKKYMKHLVEQANLHFIFTGKVEETGQIVTTMKVVTLHNPKVIVEVPGGGKVNEEMMARVQFTNPFTFSLDDVYIRMEGPGVMAPMSKYYSLIPAGSSLTWTEYFVPQRSGSTRVMVTLDCPALRQVSGQASITIQP</sequence>
<dbReference type="InterPro" id="IPR038765">
    <property type="entry name" value="Papain-like_cys_pep_sf"/>
</dbReference>
<name>A0A9N7VLC4_PLEPL</name>
<dbReference type="InterPro" id="IPR036238">
    <property type="entry name" value="Transglutaminase_C_sf"/>
</dbReference>
<organism evidence="3 4">
    <name type="scientific">Pleuronectes platessa</name>
    <name type="common">European plaice</name>
    <dbReference type="NCBI Taxonomy" id="8262"/>
    <lineage>
        <taxon>Eukaryota</taxon>
        <taxon>Metazoa</taxon>
        <taxon>Chordata</taxon>
        <taxon>Craniata</taxon>
        <taxon>Vertebrata</taxon>
        <taxon>Euteleostomi</taxon>
        <taxon>Actinopterygii</taxon>
        <taxon>Neopterygii</taxon>
        <taxon>Teleostei</taxon>
        <taxon>Neoteleostei</taxon>
        <taxon>Acanthomorphata</taxon>
        <taxon>Carangaria</taxon>
        <taxon>Pleuronectiformes</taxon>
        <taxon>Pleuronectoidei</taxon>
        <taxon>Pleuronectidae</taxon>
        <taxon>Pleuronectes</taxon>
    </lineage>
</organism>
<reference evidence="3" key="1">
    <citation type="submission" date="2020-03" db="EMBL/GenBank/DDBJ databases">
        <authorList>
            <person name="Weist P."/>
        </authorList>
    </citation>
    <scope>NUCLEOTIDE SEQUENCE</scope>
</reference>
<evidence type="ECO:0000313" key="3">
    <source>
        <dbReference type="EMBL" id="CAB1451422.1"/>
    </source>
</evidence>
<feature type="domain" description="Transglutaminase C-terminal" evidence="2">
    <location>
        <begin position="73"/>
        <end position="165"/>
    </location>
</feature>
<dbReference type="Gene3D" id="3.90.260.10">
    <property type="entry name" value="Transglutaminase-like"/>
    <property type="match status" value="1"/>
</dbReference>
<dbReference type="PANTHER" id="PTHR11590">
    <property type="entry name" value="PROTEIN-GLUTAMINE GAMMA-GLUTAMYLTRANSFERASE"/>
    <property type="match status" value="1"/>
</dbReference>
<dbReference type="PANTHER" id="PTHR11590:SF42">
    <property type="entry name" value="COAGULATION FACTOR XIII A CHAIN"/>
    <property type="match status" value="1"/>
</dbReference>
<keyword evidence="4" id="KW-1185">Reference proteome</keyword>
<dbReference type="GO" id="GO:0003810">
    <property type="term" value="F:protein-glutamine gamma-glutamyltransferase activity"/>
    <property type="evidence" value="ECO:0007669"/>
    <property type="project" value="InterPro"/>
</dbReference>
<comment type="caution">
    <text evidence="3">The sequence shown here is derived from an EMBL/GenBank/DDBJ whole genome shotgun (WGS) entry which is preliminary data.</text>
</comment>
<dbReference type="InterPro" id="IPR050779">
    <property type="entry name" value="Transglutaminase"/>
</dbReference>
<proteinExistence type="inferred from homology"/>
<evidence type="ECO:0000313" key="4">
    <source>
        <dbReference type="Proteomes" id="UP001153269"/>
    </source>
</evidence>
<evidence type="ECO:0000256" key="1">
    <source>
        <dbReference type="ARBA" id="ARBA00005968"/>
    </source>
</evidence>
<dbReference type="Gene3D" id="2.60.40.10">
    <property type="entry name" value="Immunoglobulins"/>
    <property type="match status" value="2"/>
</dbReference>